<protein>
    <submittedName>
        <fullName evidence="2 4">Uncharacterized protein</fullName>
    </submittedName>
</protein>
<feature type="compositionally biased region" description="Low complexity" evidence="1">
    <location>
        <begin position="172"/>
        <end position="192"/>
    </location>
</feature>
<dbReference type="EMBL" id="MU003718">
    <property type="protein sequence ID" value="KAF2803415.1"/>
    <property type="molecule type" value="Genomic_DNA"/>
</dbReference>
<gene>
    <name evidence="2 4" type="ORF">BDZ99DRAFT_482249</name>
</gene>
<dbReference type="GeneID" id="54463364"/>
<evidence type="ECO:0000256" key="1">
    <source>
        <dbReference type="SAM" id="MobiDB-lite"/>
    </source>
</evidence>
<feature type="region of interest" description="Disordered" evidence="1">
    <location>
        <begin position="1"/>
        <end position="27"/>
    </location>
</feature>
<dbReference type="Proteomes" id="UP000504636">
    <property type="component" value="Unplaced"/>
</dbReference>
<accession>A0A6A6Y5A9</accession>
<keyword evidence="3" id="KW-1185">Reference proteome</keyword>
<feature type="region of interest" description="Disordered" evidence="1">
    <location>
        <begin position="150"/>
        <end position="192"/>
    </location>
</feature>
<name>A0A6A6Y5A9_9PEZI</name>
<reference evidence="4" key="3">
    <citation type="submission" date="2025-04" db="UniProtKB">
        <authorList>
            <consortium name="RefSeq"/>
        </authorList>
    </citation>
    <scope>IDENTIFICATION</scope>
    <source>
        <strain evidence="4">CBS 304.34</strain>
    </source>
</reference>
<evidence type="ECO:0000313" key="3">
    <source>
        <dbReference type="Proteomes" id="UP000504636"/>
    </source>
</evidence>
<organism evidence="2">
    <name type="scientific">Mytilinidion resinicola</name>
    <dbReference type="NCBI Taxonomy" id="574789"/>
    <lineage>
        <taxon>Eukaryota</taxon>
        <taxon>Fungi</taxon>
        <taxon>Dikarya</taxon>
        <taxon>Ascomycota</taxon>
        <taxon>Pezizomycotina</taxon>
        <taxon>Dothideomycetes</taxon>
        <taxon>Pleosporomycetidae</taxon>
        <taxon>Mytilinidiales</taxon>
        <taxon>Mytilinidiaceae</taxon>
        <taxon>Mytilinidion</taxon>
    </lineage>
</organism>
<reference evidence="4" key="2">
    <citation type="submission" date="2020-04" db="EMBL/GenBank/DDBJ databases">
        <authorList>
            <consortium name="NCBI Genome Project"/>
        </authorList>
    </citation>
    <scope>NUCLEOTIDE SEQUENCE</scope>
    <source>
        <strain evidence="4">CBS 304.34</strain>
    </source>
</reference>
<dbReference type="RefSeq" id="XP_033570379.1">
    <property type="nucleotide sequence ID" value="XM_033722471.1"/>
</dbReference>
<reference evidence="2 4" key="1">
    <citation type="journal article" date="2020" name="Stud. Mycol.">
        <title>101 Dothideomycetes genomes: a test case for predicting lifestyles and emergence of pathogens.</title>
        <authorList>
            <person name="Haridas S."/>
            <person name="Albert R."/>
            <person name="Binder M."/>
            <person name="Bloem J."/>
            <person name="Labutti K."/>
            <person name="Salamov A."/>
            <person name="Andreopoulos B."/>
            <person name="Baker S."/>
            <person name="Barry K."/>
            <person name="Bills G."/>
            <person name="Bluhm B."/>
            <person name="Cannon C."/>
            <person name="Castanera R."/>
            <person name="Culley D."/>
            <person name="Daum C."/>
            <person name="Ezra D."/>
            <person name="Gonzalez J."/>
            <person name="Henrissat B."/>
            <person name="Kuo A."/>
            <person name="Liang C."/>
            <person name="Lipzen A."/>
            <person name="Lutzoni F."/>
            <person name="Magnuson J."/>
            <person name="Mondo S."/>
            <person name="Nolan M."/>
            <person name="Ohm R."/>
            <person name="Pangilinan J."/>
            <person name="Park H.-J."/>
            <person name="Ramirez L."/>
            <person name="Alfaro M."/>
            <person name="Sun H."/>
            <person name="Tritt A."/>
            <person name="Yoshinaga Y."/>
            <person name="Zwiers L.-H."/>
            <person name="Turgeon B."/>
            <person name="Goodwin S."/>
            <person name="Spatafora J."/>
            <person name="Crous P."/>
            <person name="Grigoriev I."/>
        </authorList>
    </citation>
    <scope>NUCLEOTIDE SEQUENCE</scope>
    <source>
        <strain evidence="2 4">CBS 304.34</strain>
    </source>
</reference>
<evidence type="ECO:0000313" key="4">
    <source>
        <dbReference type="RefSeq" id="XP_033570379.1"/>
    </source>
</evidence>
<dbReference type="AlphaFoldDB" id="A0A6A6Y5A9"/>
<proteinExistence type="predicted"/>
<evidence type="ECO:0000313" key="2">
    <source>
        <dbReference type="EMBL" id="KAF2803415.1"/>
    </source>
</evidence>
<sequence>MFPALERQPQRRADLPSLNPETAELEKQPWVVGERELTMQTHRARCRECEGREEVQTRRDVQAARGQAQSTRGTSRLPFSDLLDAAGACAACQTAALVAGRLRRVASGPISRSACAVGHRLYRGEVTAGLNTRALLSSFFARQTSFPRPSRCLHTASPGGRARRQGDDRASIAHGAARSGHAADAAAEGWDS</sequence>